<proteinExistence type="predicted"/>
<sequence length="154" mass="16523">MGILTIDIGTTTGWCMRANGATVSGSLDLSGDRHEGAGMRFVRFRAWLYEMHEKCPITGVFYEDVQAHKGHYAGQVYAGLRAVLMTFCELHNIPYAGVGVQKIKKFVTGKGNAGKGAVIAAVRKFGFSPADDNEADAIALLLYIEDGPLAAALL</sequence>
<dbReference type="RefSeq" id="WP_145670134.1">
    <property type="nucleotide sequence ID" value="NZ_VITK01000019.1"/>
</dbReference>
<accession>A0A560CXF6</accession>
<dbReference type="EMBL" id="VITK01000019">
    <property type="protein sequence ID" value="TWA89548.1"/>
    <property type="molecule type" value="Genomic_DNA"/>
</dbReference>
<evidence type="ECO:0008006" key="3">
    <source>
        <dbReference type="Google" id="ProtNLM"/>
    </source>
</evidence>
<name>A0A560CXF6_9BRAD</name>
<dbReference type="Proteomes" id="UP000319949">
    <property type="component" value="Unassembled WGS sequence"/>
</dbReference>
<keyword evidence="2" id="KW-1185">Reference proteome</keyword>
<dbReference type="AlphaFoldDB" id="A0A560CXF6"/>
<dbReference type="OrthoDB" id="2990050at2"/>
<dbReference type="SUPFAM" id="SSF53098">
    <property type="entry name" value="Ribonuclease H-like"/>
    <property type="match status" value="1"/>
</dbReference>
<organism evidence="1 2">
    <name type="scientific">Bradyrhizobium stylosanthis</name>
    <dbReference type="NCBI Taxonomy" id="1803665"/>
    <lineage>
        <taxon>Bacteria</taxon>
        <taxon>Pseudomonadati</taxon>
        <taxon>Pseudomonadota</taxon>
        <taxon>Alphaproteobacteria</taxon>
        <taxon>Hyphomicrobiales</taxon>
        <taxon>Nitrobacteraceae</taxon>
        <taxon>Bradyrhizobium</taxon>
    </lineage>
</organism>
<gene>
    <name evidence="1" type="ORF">FBZ96_11916</name>
</gene>
<dbReference type="Gene3D" id="3.30.420.10">
    <property type="entry name" value="Ribonuclease H-like superfamily/Ribonuclease H"/>
    <property type="match status" value="1"/>
</dbReference>
<protein>
    <recommendedName>
        <fullName evidence="3">Holliday junction resolvasome RuvABC endonuclease subunit</fullName>
    </recommendedName>
</protein>
<comment type="caution">
    <text evidence="1">The sequence shown here is derived from an EMBL/GenBank/DDBJ whole genome shotgun (WGS) entry which is preliminary data.</text>
</comment>
<dbReference type="InterPro" id="IPR012337">
    <property type="entry name" value="RNaseH-like_sf"/>
</dbReference>
<dbReference type="GO" id="GO:0003676">
    <property type="term" value="F:nucleic acid binding"/>
    <property type="evidence" value="ECO:0007669"/>
    <property type="project" value="InterPro"/>
</dbReference>
<evidence type="ECO:0000313" key="1">
    <source>
        <dbReference type="EMBL" id="TWA89548.1"/>
    </source>
</evidence>
<reference evidence="1 2" key="1">
    <citation type="submission" date="2019-06" db="EMBL/GenBank/DDBJ databases">
        <title>Genomic Encyclopedia of Type Strains, Phase IV (KMG-V): Genome sequencing to study the core and pangenomes of soil and plant-associated prokaryotes.</title>
        <authorList>
            <person name="Whitman W."/>
        </authorList>
    </citation>
    <scope>NUCLEOTIDE SEQUENCE [LARGE SCALE GENOMIC DNA]</scope>
    <source>
        <strain evidence="1 2">BR 510</strain>
    </source>
</reference>
<dbReference type="InterPro" id="IPR036397">
    <property type="entry name" value="RNaseH_sf"/>
</dbReference>
<evidence type="ECO:0000313" key="2">
    <source>
        <dbReference type="Proteomes" id="UP000319949"/>
    </source>
</evidence>